<feature type="region of interest" description="Disordered" evidence="5">
    <location>
        <begin position="490"/>
        <end position="540"/>
    </location>
</feature>
<evidence type="ECO:0000256" key="2">
    <source>
        <dbReference type="ARBA" id="ARBA00022771"/>
    </source>
</evidence>
<keyword evidence="8" id="KW-1185">Reference proteome</keyword>
<feature type="compositionally biased region" description="Basic and acidic residues" evidence="5">
    <location>
        <begin position="331"/>
        <end position="353"/>
    </location>
</feature>
<dbReference type="FunFam" id="3.30.40.10:FF:000084">
    <property type="entry name" value="Zinc finger, FYVE domain-containing 9b"/>
    <property type="match status" value="1"/>
</dbReference>
<dbReference type="SMART" id="SM00064">
    <property type="entry name" value="FYVE"/>
    <property type="match status" value="1"/>
</dbReference>
<protein>
    <recommendedName>
        <fullName evidence="6">FYVE-type domain-containing protein</fullName>
    </recommendedName>
</protein>
<feature type="region of interest" description="Disordered" evidence="5">
    <location>
        <begin position="302"/>
        <end position="368"/>
    </location>
</feature>
<feature type="compositionally biased region" description="Polar residues" evidence="5">
    <location>
        <begin position="510"/>
        <end position="538"/>
    </location>
</feature>
<dbReference type="AlphaFoldDB" id="A0A9P0E886"/>
<feature type="domain" description="FYVE-type" evidence="6">
    <location>
        <begin position="553"/>
        <end position="612"/>
    </location>
</feature>
<evidence type="ECO:0000256" key="4">
    <source>
        <dbReference type="PROSITE-ProRule" id="PRU00091"/>
    </source>
</evidence>
<dbReference type="GO" id="GO:0008270">
    <property type="term" value="F:zinc ion binding"/>
    <property type="evidence" value="ECO:0007669"/>
    <property type="project" value="UniProtKB-KW"/>
</dbReference>
<dbReference type="Pfam" id="PF01363">
    <property type="entry name" value="FYVE"/>
    <property type="match status" value="1"/>
</dbReference>
<dbReference type="PROSITE" id="PS50178">
    <property type="entry name" value="ZF_FYVE"/>
    <property type="match status" value="1"/>
</dbReference>
<dbReference type="SUPFAM" id="SSF57903">
    <property type="entry name" value="FYVE/PHD zinc finger"/>
    <property type="match status" value="1"/>
</dbReference>
<dbReference type="Proteomes" id="UP001152798">
    <property type="component" value="Chromosome 1"/>
</dbReference>
<dbReference type="InterPro" id="IPR022557">
    <property type="entry name" value="SARA-like_C"/>
</dbReference>
<dbReference type="InterPro" id="IPR017455">
    <property type="entry name" value="Znf_FYVE-rel"/>
</dbReference>
<dbReference type="InterPro" id="IPR037145">
    <property type="entry name" value="SARA_Smad-bd_sf"/>
</dbReference>
<dbReference type="InterPro" id="IPR024608">
    <property type="entry name" value="SARA-like_SBD"/>
</dbReference>
<dbReference type="InterPro" id="IPR000306">
    <property type="entry name" value="Znf_FYVE"/>
</dbReference>
<dbReference type="PANTHER" id="PTHR46319">
    <property type="entry name" value="ZINC FINGER FYVE DOMAIN-CONTAINING PROTEIN"/>
    <property type="match status" value="1"/>
</dbReference>
<dbReference type="Gene3D" id="3.30.40.10">
    <property type="entry name" value="Zinc/RING finger domain, C3HC4 (zinc finger)"/>
    <property type="match status" value="1"/>
</dbReference>
<organism evidence="7 8">
    <name type="scientific">Nezara viridula</name>
    <name type="common">Southern green stink bug</name>
    <name type="synonym">Cimex viridulus</name>
    <dbReference type="NCBI Taxonomy" id="85310"/>
    <lineage>
        <taxon>Eukaryota</taxon>
        <taxon>Metazoa</taxon>
        <taxon>Ecdysozoa</taxon>
        <taxon>Arthropoda</taxon>
        <taxon>Hexapoda</taxon>
        <taxon>Insecta</taxon>
        <taxon>Pterygota</taxon>
        <taxon>Neoptera</taxon>
        <taxon>Paraneoptera</taxon>
        <taxon>Hemiptera</taxon>
        <taxon>Heteroptera</taxon>
        <taxon>Panheteroptera</taxon>
        <taxon>Pentatomomorpha</taxon>
        <taxon>Pentatomoidea</taxon>
        <taxon>Pentatomidae</taxon>
        <taxon>Pentatominae</taxon>
        <taxon>Nezara</taxon>
    </lineage>
</organism>
<accession>A0A9P0E886</accession>
<evidence type="ECO:0000259" key="6">
    <source>
        <dbReference type="PROSITE" id="PS50178"/>
    </source>
</evidence>
<dbReference type="Gene3D" id="3.30.1360.220">
    <property type="entry name" value="Domain of unknown function (DUF3480), N-terminal subdomain"/>
    <property type="match status" value="1"/>
</dbReference>
<dbReference type="Gene3D" id="4.10.720.10">
    <property type="entry name" value="Smad anchor for receptor activation, Smad-binding domain"/>
    <property type="match status" value="1"/>
</dbReference>
<dbReference type="GO" id="GO:0031901">
    <property type="term" value="C:early endosome membrane"/>
    <property type="evidence" value="ECO:0007669"/>
    <property type="project" value="TreeGrafter"/>
</dbReference>
<reference evidence="7" key="1">
    <citation type="submission" date="2022-01" db="EMBL/GenBank/DDBJ databases">
        <authorList>
            <person name="King R."/>
        </authorList>
    </citation>
    <scope>NUCLEOTIDE SEQUENCE</scope>
</reference>
<dbReference type="GO" id="GO:0016197">
    <property type="term" value="P:endosomal transport"/>
    <property type="evidence" value="ECO:0007669"/>
    <property type="project" value="TreeGrafter"/>
</dbReference>
<dbReference type="Pfam" id="PF11409">
    <property type="entry name" value="SARA"/>
    <property type="match status" value="1"/>
</dbReference>
<dbReference type="InterPro" id="IPR011011">
    <property type="entry name" value="Znf_FYVE_PHD"/>
</dbReference>
<evidence type="ECO:0000313" key="7">
    <source>
        <dbReference type="EMBL" id="CAH1391923.1"/>
    </source>
</evidence>
<name>A0A9P0E886_NEZVI</name>
<evidence type="ECO:0000256" key="5">
    <source>
        <dbReference type="SAM" id="MobiDB-lite"/>
    </source>
</evidence>
<sequence length="1252" mass="139066">MDKFAVDIEKVLDEFEYNEGREESVTPVVIKNHSLSRITQKPLRPPAASYRRPTFEPINLADADFAAANFSPSPSYNTSVKQSSFKETRKLNSNHVDNKQTVLHSPKYQNEIDSTDVSPIIHELKDSTIDDCTEINKQILDNLHSDDKPDLLDSNILNPSQIHINGDETVDANNQLPDITSVRSTVSKDVDEIQPVFDLIKPHISVSVSDEEELPPLVDVGSVIKEDIPDLHVRPISFDAVDDISEGELEDYLSNLEVDANDSDEGDSVVTDTKFEDACEHENASSSQNLNDYNNIAVAEDTGSEATESNMGLSGSSNKNEKTGISNQHDSSQKIESGERGNSEQFSKIESEKASLLQEFPPETSYGNKKCELDNINCRSCTNNVTSSSINLAGGDNLPSEPQKQQIERVLEEPILEPTLDILTDKLNMEPKLVEQAVSNETQVPLTNNVNEFQNFVVESRTISENMQESTAPVDNVSNFHEVDASIPTTGQIYEPDSNSLDENKPARPSSLTISTTVGIDSEESPTPTNTSGNNINSPLDRLGKYPPFWVPDTETDNCMQCHNKFTVIRRRHHCRACGLVLCSKCCNLKAPLEYMEFMEARVCQPCFNVIYRVSLEDDRYNLGRQPNPNNPMEYCSTIPPLQQAASTMNQPPPSVLVPTGVLKREGKSKSDVPKQVIFSDGIRPGGDLTELDGSSESSRIVPRKGTRRLASPSVYGAKSSAKVTRRSMDPNTQSFISSDSGYPPIASNENGEFVFHEDVLEVTNEPVKFAINYNLFVIVKKVKLECCVNRECWSACSDGLACVGQDEVGIILECLPDEVFPPQDIFHLINTLHLEASKGTTVTEMSYTPAFSSDLLGSKDHGGFIYIRPTFQCTTNLLLPAQPYLIAILVHRWETPWARLFPLRLILRLGAEYRYYPCPLVSIRNRPPLYTDIGHTVMKILVDFRKYSYSLPTVRGLLIHMEDRQTTILFPRNRYDQVIRAINNSNESVLAFGANLSLIADSHLVCIQGTKDENIYHTQAINIHNKPRRVTGASFVVFNGTLKTAGLSGKSSIMEDGLMVHLPSDSMVSLRNSLREMKDYKISCGPNDEETVVLQWTADDINFNIGVKSYIDGKPLDGVPSIRVHNGTDHPGSSKIIRWTEVFILQTEEDSKATDPIDISRVSESLARATCIALVPELDSLSKVNLSTIAVRANIHPDNVSYEAGGLFTKLPSHYMNLLDEELVPVIHQAAISSQDTPAILELVFRIMNHP</sequence>
<feature type="compositionally biased region" description="Polar residues" evidence="5">
    <location>
        <begin position="490"/>
        <end position="501"/>
    </location>
</feature>
<evidence type="ECO:0000256" key="1">
    <source>
        <dbReference type="ARBA" id="ARBA00022723"/>
    </source>
</evidence>
<dbReference type="EMBL" id="OV725077">
    <property type="protein sequence ID" value="CAH1391923.1"/>
    <property type="molecule type" value="Genomic_DNA"/>
</dbReference>
<dbReference type="OrthoDB" id="5872154at2759"/>
<feature type="region of interest" description="Disordered" evidence="5">
    <location>
        <begin position="721"/>
        <end position="742"/>
    </location>
</feature>
<keyword evidence="2 4" id="KW-0863">Zinc-finger</keyword>
<dbReference type="Pfam" id="PF11979">
    <property type="entry name" value="SARA_C"/>
    <property type="match status" value="1"/>
</dbReference>
<dbReference type="CDD" id="cd15729">
    <property type="entry name" value="FYVE_endofin"/>
    <property type="match status" value="1"/>
</dbReference>
<evidence type="ECO:0000256" key="3">
    <source>
        <dbReference type="ARBA" id="ARBA00022833"/>
    </source>
</evidence>
<keyword evidence="1" id="KW-0479">Metal-binding</keyword>
<dbReference type="SMART" id="SM01422">
    <property type="entry name" value="SARA"/>
    <property type="match status" value="1"/>
</dbReference>
<feature type="compositionally biased region" description="Polar residues" evidence="5">
    <location>
        <begin position="730"/>
        <end position="741"/>
    </location>
</feature>
<dbReference type="InterPro" id="IPR013083">
    <property type="entry name" value="Znf_RING/FYVE/PHD"/>
</dbReference>
<feature type="compositionally biased region" description="Polar residues" evidence="5">
    <location>
        <begin position="304"/>
        <end position="330"/>
    </location>
</feature>
<keyword evidence="3" id="KW-0862">Zinc</keyword>
<proteinExistence type="predicted"/>
<dbReference type="Gene3D" id="3.30.500.40">
    <property type="match status" value="1"/>
</dbReference>
<dbReference type="SMART" id="SM01421">
    <property type="entry name" value="DUF3480"/>
    <property type="match status" value="1"/>
</dbReference>
<gene>
    <name evidence="7" type="ORF">NEZAVI_LOCUS2844</name>
</gene>
<evidence type="ECO:0000313" key="8">
    <source>
        <dbReference type="Proteomes" id="UP001152798"/>
    </source>
</evidence>
<dbReference type="PANTHER" id="PTHR46319:SF3">
    <property type="entry name" value="ZINC FINGER FYVE DOMAIN-CONTAINING PROTEIN"/>
    <property type="match status" value="1"/>
</dbReference>